<accession>A0A061H5H0</accession>
<reference evidence="3 4" key="1">
    <citation type="journal article" date="2013" name="Plant Cell">
        <title>The transition from a phytopathogenic smut ancestor to an anamorphic biocontrol agent deciphered by comparative whole-genome analysis.</title>
        <authorList>
            <person name="Lefebvre F."/>
            <person name="Joly D.L."/>
            <person name="Labbe C."/>
            <person name="Teichmann B."/>
            <person name="Linning R."/>
            <person name="Belzile F."/>
            <person name="Bakkeren G."/>
            <person name="Belanger R.R."/>
        </authorList>
    </citation>
    <scope>NUCLEOTIDE SEQUENCE [LARGE SCALE GENOMIC DNA]</scope>
    <source>
        <strain evidence="3 4">PF-1</strain>
    </source>
</reference>
<dbReference type="KEGG" id="pfp:PFL1_04622"/>
<dbReference type="SUPFAM" id="SSF52540">
    <property type="entry name" value="P-loop containing nucleoside triphosphate hydrolases"/>
    <property type="match status" value="1"/>
</dbReference>
<dbReference type="eggNOG" id="KOG3308">
    <property type="taxonomic scope" value="Eukaryota"/>
</dbReference>
<dbReference type="OrthoDB" id="10041966at2759"/>
<dbReference type="GO" id="GO:0016301">
    <property type="term" value="F:kinase activity"/>
    <property type="evidence" value="ECO:0007669"/>
    <property type="project" value="InterPro"/>
</dbReference>
<dbReference type="AlphaFoldDB" id="A0A061H5H0"/>
<organism evidence="3 4">
    <name type="scientific">Pseudozyma flocculosa PF-1</name>
    <dbReference type="NCBI Taxonomy" id="1277687"/>
    <lineage>
        <taxon>Eukaryota</taxon>
        <taxon>Fungi</taxon>
        <taxon>Dikarya</taxon>
        <taxon>Basidiomycota</taxon>
        <taxon>Ustilaginomycotina</taxon>
        <taxon>Ustilaginomycetes</taxon>
        <taxon>Ustilaginales</taxon>
        <taxon>Ustilaginaceae</taxon>
        <taxon>Pseudozyma</taxon>
    </lineage>
</organism>
<dbReference type="RefSeq" id="XP_007880339.1">
    <property type="nucleotide sequence ID" value="XM_007882148.1"/>
</dbReference>
<protein>
    <recommendedName>
        <fullName evidence="2">Phosphoribulokinase/uridine kinase domain-containing protein</fullName>
    </recommendedName>
</protein>
<dbReference type="PRINTS" id="PR00988">
    <property type="entry name" value="URIDINKINASE"/>
</dbReference>
<dbReference type="GeneID" id="19318723"/>
<dbReference type="Gene3D" id="3.40.50.300">
    <property type="entry name" value="P-loop containing nucleotide triphosphate hydrolases"/>
    <property type="match status" value="1"/>
</dbReference>
<proteinExistence type="predicted"/>
<dbReference type="Proteomes" id="UP000053664">
    <property type="component" value="Unassembled WGS sequence"/>
</dbReference>
<dbReference type="PANTHER" id="PTHR10285">
    <property type="entry name" value="URIDINE KINASE"/>
    <property type="match status" value="1"/>
</dbReference>
<gene>
    <name evidence="3" type="ORF">PFL1_04622</name>
</gene>
<feature type="region of interest" description="Disordered" evidence="1">
    <location>
        <begin position="213"/>
        <end position="236"/>
    </location>
</feature>
<name>A0A061H5H0_9BASI</name>
<dbReference type="GO" id="GO:0005524">
    <property type="term" value="F:ATP binding"/>
    <property type="evidence" value="ECO:0007669"/>
    <property type="project" value="InterPro"/>
</dbReference>
<dbReference type="CDD" id="cd02024">
    <property type="entry name" value="NRK1"/>
    <property type="match status" value="1"/>
</dbReference>
<dbReference type="Pfam" id="PF00485">
    <property type="entry name" value="PRK"/>
    <property type="match status" value="1"/>
</dbReference>
<dbReference type="EMBL" id="KE361637">
    <property type="protein sequence ID" value="EPQ27878.1"/>
    <property type="molecule type" value="Genomic_DNA"/>
</dbReference>
<evidence type="ECO:0000256" key="1">
    <source>
        <dbReference type="SAM" id="MobiDB-lite"/>
    </source>
</evidence>
<feature type="domain" description="Phosphoribulokinase/uridine kinase" evidence="2">
    <location>
        <begin position="9"/>
        <end position="175"/>
    </location>
</feature>
<dbReference type="InterPro" id="IPR006083">
    <property type="entry name" value="PRK/URK"/>
</dbReference>
<sequence length="292" mass="32698">MTDDAAPLIVGVGGATCSGKTTLSKHILRLLLASHTPSFILHQDDFAPPEATLPLHPESGERDWDAPRTAIDYARMHETLRYIKTHRRLPPQFSSHDHLNKQPPCPIPSSQERRWIESFRDAAGDEGDEAGRRRRDVVLADGFLLYYDARCRDEIDVRLFLRVRRDMLLKRREERNGYATAEGTVWQDPPGYFESVVWPAYVEAHRNVFVDGQLDSGAPAPPVPGQEQADGGPIPDLVLLEGDEEAQPHSLPEPLRQEVQHCLDAGEDVSVSMALMVETACRAILEQLTATR</sequence>
<evidence type="ECO:0000313" key="4">
    <source>
        <dbReference type="Proteomes" id="UP000053664"/>
    </source>
</evidence>
<evidence type="ECO:0000313" key="3">
    <source>
        <dbReference type="EMBL" id="EPQ27878.1"/>
    </source>
</evidence>
<dbReference type="InterPro" id="IPR027417">
    <property type="entry name" value="P-loop_NTPase"/>
</dbReference>
<evidence type="ECO:0000259" key="2">
    <source>
        <dbReference type="Pfam" id="PF00485"/>
    </source>
</evidence>
<dbReference type="HOGENOM" id="CLU_058668_1_1_1"/>